<accession>A0A1P8WNQ6</accession>
<gene>
    <name evidence="1" type="ORF">Fuma_05346</name>
</gene>
<keyword evidence="2" id="KW-1185">Reference proteome</keyword>
<proteinExistence type="predicted"/>
<dbReference type="EMBL" id="CP017641">
    <property type="protein sequence ID" value="APZ95687.1"/>
    <property type="molecule type" value="Genomic_DNA"/>
</dbReference>
<dbReference type="STRING" id="1891926.Fuma_05346"/>
<reference evidence="1 2" key="1">
    <citation type="journal article" date="2016" name="Front. Microbiol.">
        <title>Fuerstia marisgermanicae gen. nov., sp. nov., an Unusual Member of the Phylum Planctomycetes from the German Wadden Sea.</title>
        <authorList>
            <person name="Kohn T."/>
            <person name="Heuer A."/>
            <person name="Jogler M."/>
            <person name="Vollmers J."/>
            <person name="Boedeker C."/>
            <person name="Bunk B."/>
            <person name="Rast P."/>
            <person name="Borchert D."/>
            <person name="Glockner I."/>
            <person name="Freese H.M."/>
            <person name="Klenk H.P."/>
            <person name="Overmann J."/>
            <person name="Kaster A.K."/>
            <person name="Rohde M."/>
            <person name="Wiegand S."/>
            <person name="Jogler C."/>
        </authorList>
    </citation>
    <scope>NUCLEOTIDE SEQUENCE [LARGE SCALE GENOMIC DNA]</scope>
    <source>
        <strain evidence="1 2">NH11</strain>
    </source>
</reference>
<dbReference type="Proteomes" id="UP000187735">
    <property type="component" value="Chromosome"/>
</dbReference>
<dbReference type="AlphaFoldDB" id="A0A1P8WNQ6"/>
<protein>
    <submittedName>
        <fullName evidence="1">Uncharacterized protein</fullName>
    </submittedName>
</protein>
<organism evidence="1 2">
    <name type="scientific">Fuerstiella marisgermanici</name>
    <dbReference type="NCBI Taxonomy" id="1891926"/>
    <lineage>
        <taxon>Bacteria</taxon>
        <taxon>Pseudomonadati</taxon>
        <taxon>Planctomycetota</taxon>
        <taxon>Planctomycetia</taxon>
        <taxon>Planctomycetales</taxon>
        <taxon>Planctomycetaceae</taxon>
        <taxon>Fuerstiella</taxon>
    </lineage>
</organism>
<evidence type="ECO:0000313" key="1">
    <source>
        <dbReference type="EMBL" id="APZ95687.1"/>
    </source>
</evidence>
<sequence>MPRLFWLLFIVGGLTVQLQAQSSSVRANADDSLDAPTQAVAGEPLRQALAQRRALYASGQTLRAAVTELQSATGVAVVLDRRIDPGTVIEVSTGFVSVRETIVAISESVPKAAASIGDRYVFVGPPVAARRLRTLTEIKREAVEQVRRSMDAAKYRTLVATRAASWSDLAQPRQLIIDAASDAGLQVDNPDVVPHDLWAAAQLPDLNFADFATLVLNQFDFTFELNSDGIVTIVPVPDQVVVEKQHRVRSREKQDVAKRWRAAFPDLDVSWKGAMATVTARVETHERLEQLIRGDAPVMVQAAGIRDRSFTMTVPDGTPVGTVINSLQGQGIAIRIEGRSGEKLASVLQQTMQLKVDRMPAAEFFKLAFGGLGATVDIRQDEVVLRFSEDGQ</sequence>
<name>A0A1P8WNQ6_9PLAN</name>
<dbReference type="KEGG" id="fmr:Fuma_05346"/>
<evidence type="ECO:0000313" key="2">
    <source>
        <dbReference type="Proteomes" id="UP000187735"/>
    </source>
</evidence>